<gene>
    <name evidence="3" type="ORF">PCOR1329_LOCUS79039</name>
</gene>
<reference evidence="3" key="1">
    <citation type="submission" date="2023-10" db="EMBL/GenBank/DDBJ databases">
        <authorList>
            <person name="Chen Y."/>
            <person name="Shah S."/>
            <person name="Dougan E. K."/>
            <person name="Thang M."/>
            <person name="Chan C."/>
        </authorList>
    </citation>
    <scope>NUCLEOTIDE SEQUENCE [LARGE SCALE GENOMIC DNA]</scope>
</reference>
<feature type="non-terminal residue" evidence="3">
    <location>
        <position position="341"/>
    </location>
</feature>
<evidence type="ECO:0000256" key="1">
    <source>
        <dbReference type="SAM" id="Coils"/>
    </source>
</evidence>
<feature type="coiled-coil region" evidence="1">
    <location>
        <begin position="110"/>
        <end position="137"/>
    </location>
</feature>
<proteinExistence type="predicted"/>
<evidence type="ECO:0000313" key="3">
    <source>
        <dbReference type="EMBL" id="CAK0902433.1"/>
    </source>
</evidence>
<dbReference type="EMBL" id="CAUYUJ010021066">
    <property type="protein sequence ID" value="CAK0902433.1"/>
    <property type="molecule type" value="Genomic_DNA"/>
</dbReference>
<dbReference type="Proteomes" id="UP001189429">
    <property type="component" value="Unassembled WGS sequence"/>
</dbReference>
<comment type="caution">
    <text evidence="3">The sequence shown here is derived from an EMBL/GenBank/DDBJ whole genome shotgun (WGS) entry which is preliminary data.</text>
</comment>
<keyword evidence="4" id="KW-1185">Reference proteome</keyword>
<keyword evidence="1" id="KW-0175">Coiled coil</keyword>
<name>A0ABN9XUW4_9DINO</name>
<accession>A0ABN9XUW4</accession>
<protein>
    <submittedName>
        <fullName evidence="3">Uncharacterized protein</fullName>
    </submittedName>
</protein>
<feature type="compositionally biased region" description="Basic and acidic residues" evidence="2">
    <location>
        <begin position="22"/>
        <end position="34"/>
    </location>
</feature>
<evidence type="ECO:0000256" key="2">
    <source>
        <dbReference type="SAM" id="MobiDB-lite"/>
    </source>
</evidence>
<sequence>MSAAAGASPSGKRSGRQLGRNNSDEAPPKKKVDAGDSEDSGMDTPRSTHGPADQEQQQLKQYIDSTRTDVMESLRVMQASLSALSGTMSEHCKAIDKAVEKMMCKVEHKVAVHDTRIDKLEKEVQELRDLLGLMRREEAPRPQAASGGFDREIDSTISMVRTREVMPKAAIARAVQPWLEDSNLGEGEFTVEGEPADTRYQIVVKGARGYAARKVSQAISSLRLPGRGAGWWKITAQSPLGAEVELSISPDKSPKQVARELGCKKIVRAIADVYPNKKYFVDRGKGVVSSSWKDLISFEPTPGNQPPIINFSDKNIEGLQMSAERLRQAVGSLFGSATETE</sequence>
<feature type="region of interest" description="Disordered" evidence="2">
    <location>
        <begin position="1"/>
        <end position="57"/>
    </location>
</feature>
<organism evidence="3 4">
    <name type="scientific">Prorocentrum cordatum</name>
    <dbReference type="NCBI Taxonomy" id="2364126"/>
    <lineage>
        <taxon>Eukaryota</taxon>
        <taxon>Sar</taxon>
        <taxon>Alveolata</taxon>
        <taxon>Dinophyceae</taxon>
        <taxon>Prorocentrales</taxon>
        <taxon>Prorocentraceae</taxon>
        <taxon>Prorocentrum</taxon>
    </lineage>
</organism>
<evidence type="ECO:0000313" key="4">
    <source>
        <dbReference type="Proteomes" id="UP001189429"/>
    </source>
</evidence>